<evidence type="ECO:0000313" key="1">
    <source>
        <dbReference type="EMBL" id="KAK3076342.1"/>
    </source>
</evidence>
<reference evidence="1" key="1">
    <citation type="submission" date="2024-09" db="EMBL/GenBank/DDBJ databases">
        <title>Black Yeasts Isolated from many extreme environments.</title>
        <authorList>
            <person name="Coleine C."/>
            <person name="Stajich J.E."/>
            <person name="Selbmann L."/>
        </authorList>
    </citation>
    <scope>NUCLEOTIDE SEQUENCE</scope>
    <source>
        <strain evidence="1">CCFEE 5737</strain>
    </source>
</reference>
<name>A0ACC3DIN3_9PEZI</name>
<gene>
    <name evidence="1" type="ORF">LTS18_013276</name>
</gene>
<sequence length="83" mass="9190">MRDSMSQEASHSLPSSIRETSETPSGKDEIIINMKALGIQNEEEEPQQPIEVRHPRPYAARSTTHSSTPATTLPLQHPEPTNS</sequence>
<evidence type="ECO:0000313" key="2">
    <source>
        <dbReference type="Proteomes" id="UP001186974"/>
    </source>
</evidence>
<protein>
    <submittedName>
        <fullName evidence="1">Uncharacterized protein</fullName>
    </submittedName>
</protein>
<dbReference type="EMBL" id="JAWDJW010004083">
    <property type="protein sequence ID" value="KAK3076342.1"/>
    <property type="molecule type" value="Genomic_DNA"/>
</dbReference>
<feature type="non-terminal residue" evidence="1">
    <location>
        <position position="83"/>
    </location>
</feature>
<organism evidence="1 2">
    <name type="scientific">Coniosporium uncinatum</name>
    <dbReference type="NCBI Taxonomy" id="93489"/>
    <lineage>
        <taxon>Eukaryota</taxon>
        <taxon>Fungi</taxon>
        <taxon>Dikarya</taxon>
        <taxon>Ascomycota</taxon>
        <taxon>Pezizomycotina</taxon>
        <taxon>Dothideomycetes</taxon>
        <taxon>Dothideomycetes incertae sedis</taxon>
        <taxon>Coniosporium</taxon>
    </lineage>
</organism>
<keyword evidence="2" id="KW-1185">Reference proteome</keyword>
<proteinExistence type="predicted"/>
<dbReference type="Proteomes" id="UP001186974">
    <property type="component" value="Unassembled WGS sequence"/>
</dbReference>
<comment type="caution">
    <text evidence="1">The sequence shown here is derived from an EMBL/GenBank/DDBJ whole genome shotgun (WGS) entry which is preliminary data.</text>
</comment>
<accession>A0ACC3DIN3</accession>